<organism evidence="1 2">
    <name type="scientific">Meripilus lineatus</name>
    <dbReference type="NCBI Taxonomy" id="2056292"/>
    <lineage>
        <taxon>Eukaryota</taxon>
        <taxon>Fungi</taxon>
        <taxon>Dikarya</taxon>
        <taxon>Basidiomycota</taxon>
        <taxon>Agaricomycotina</taxon>
        <taxon>Agaricomycetes</taxon>
        <taxon>Polyporales</taxon>
        <taxon>Meripilaceae</taxon>
        <taxon>Meripilus</taxon>
    </lineage>
</organism>
<dbReference type="Proteomes" id="UP001212997">
    <property type="component" value="Unassembled WGS sequence"/>
</dbReference>
<sequence>MLDAPDNAVRVPANADVDQLGRFDANGEVTDCTGFEEKKRWWDMLNPGLEGSFQSHWFSPLPSVRQIIGFGTGIEFKSSGQNTKLVNFTPETYTFKRGERDGLFNIFSKRMRRFSSGALDPCSHVRLKSDKIRKHRPNIQTWASPCSHNTNPCADHTGLPVHESCSTTDI</sequence>
<dbReference type="EMBL" id="JANAWD010000156">
    <property type="protein sequence ID" value="KAJ3485350.1"/>
    <property type="molecule type" value="Genomic_DNA"/>
</dbReference>
<proteinExistence type="predicted"/>
<evidence type="ECO:0000313" key="1">
    <source>
        <dbReference type="EMBL" id="KAJ3485350.1"/>
    </source>
</evidence>
<reference evidence="1" key="1">
    <citation type="submission" date="2022-07" db="EMBL/GenBank/DDBJ databases">
        <title>Genome Sequence of Physisporinus lineatus.</title>
        <authorList>
            <person name="Buettner E."/>
        </authorList>
    </citation>
    <scope>NUCLEOTIDE SEQUENCE</scope>
    <source>
        <strain evidence="1">VT162</strain>
    </source>
</reference>
<gene>
    <name evidence="1" type="ORF">NLI96_g5010</name>
</gene>
<evidence type="ECO:0000313" key="2">
    <source>
        <dbReference type="Proteomes" id="UP001212997"/>
    </source>
</evidence>
<protein>
    <submittedName>
        <fullName evidence="1">Uncharacterized protein</fullName>
    </submittedName>
</protein>
<keyword evidence="2" id="KW-1185">Reference proteome</keyword>
<accession>A0AAD5YE97</accession>
<dbReference type="AlphaFoldDB" id="A0AAD5YE97"/>
<comment type="caution">
    <text evidence="1">The sequence shown here is derived from an EMBL/GenBank/DDBJ whole genome shotgun (WGS) entry which is preliminary data.</text>
</comment>
<name>A0AAD5YE97_9APHY</name>